<reference evidence="1 2" key="1">
    <citation type="submission" date="2016-10" db="EMBL/GenBank/DDBJ databases">
        <title>Genome sequence of Streptomyces gilvigriseus MUSC 26.</title>
        <authorList>
            <person name="Lee L.-H."/>
            <person name="Ser H.-L."/>
        </authorList>
    </citation>
    <scope>NUCLEOTIDE SEQUENCE [LARGE SCALE GENOMIC DNA]</scope>
    <source>
        <strain evidence="1 2">MUSC 26</strain>
    </source>
</reference>
<dbReference type="PANTHER" id="PTHR43393:SF3">
    <property type="entry name" value="LYSINE DECARBOXYLASE-LIKE PROTEIN"/>
    <property type="match status" value="1"/>
</dbReference>
<keyword evidence="2" id="KW-1185">Reference proteome</keyword>
<dbReference type="Gene3D" id="3.40.50.450">
    <property type="match status" value="1"/>
</dbReference>
<dbReference type="STRING" id="1428644.BIV57_05175"/>
<accession>A0A1J7BIU5</accession>
<evidence type="ECO:0000313" key="2">
    <source>
        <dbReference type="Proteomes" id="UP000243342"/>
    </source>
</evidence>
<gene>
    <name evidence="1" type="ORF">BIV57_05175</name>
</gene>
<dbReference type="AlphaFoldDB" id="A0A1J7BIU5"/>
<evidence type="ECO:0000313" key="1">
    <source>
        <dbReference type="EMBL" id="OIV38558.1"/>
    </source>
</evidence>
<name>A0A1J7BIU5_9ACTN</name>
<comment type="caution">
    <text evidence="1">The sequence shown here is derived from an EMBL/GenBank/DDBJ whole genome shotgun (WGS) entry which is preliminary data.</text>
</comment>
<dbReference type="GO" id="GO:0005829">
    <property type="term" value="C:cytosol"/>
    <property type="evidence" value="ECO:0007669"/>
    <property type="project" value="TreeGrafter"/>
</dbReference>
<dbReference type="RefSeq" id="WP_071655474.1">
    <property type="nucleotide sequence ID" value="NZ_MLCF01000018.1"/>
</dbReference>
<dbReference type="Proteomes" id="UP000243342">
    <property type="component" value="Unassembled WGS sequence"/>
</dbReference>
<dbReference type="PANTHER" id="PTHR43393">
    <property type="entry name" value="CYTOKININ RIBOSIDE 5'-MONOPHOSPHATE PHOSPHORIBOHYDROLASE"/>
    <property type="match status" value="1"/>
</dbReference>
<sequence>MATHEPAPEITSLAEFDRAIDSGRPLSGCRLRAVDLTSRTFTLLSADTTGTVFLGCTLEPEAEASVRSGGALVLPPQPELPFDPYRSTLYTPDELYRSHGEDRTADARTRAWFLRTAAEGDILAALLRTVHDDAVAAALDGQIDGARVAAVAGSPDIPRGGPGSRYAAAAELGRELARAGLVVATSGGPGAAEAANLGAHLAPRPDGALREALALLTPPAPDDSRALPVDHWAHAAFSVRDRFPGGGPSLGVPSWSDGEDRPTNAFASRVAKFFRSEPARAVLPDRALAGTVFLPGAADTVEELFRAAAANDRRARTAPGPVPLILVGVAHWTTVVPAWPLLESLSAGPALAERVYLVDSVRDAGALLAEPA</sequence>
<dbReference type="OrthoDB" id="9807160at2"/>
<organism evidence="1 2">
    <name type="scientific">Mangrovactinospora gilvigrisea</name>
    <dbReference type="NCBI Taxonomy" id="1428644"/>
    <lineage>
        <taxon>Bacteria</taxon>
        <taxon>Bacillati</taxon>
        <taxon>Actinomycetota</taxon>
        <taxon>Actinomycetes</taxon>
        <taxon>Kitasatosporales</taxon>
        <taxon>Streptomycetaceae</taxon>
        <taxon>Mangrovactinospora</taxon>
    </lineage>
</organism>
<evidence type="ECO:0008006" key="3">
    <source>
        <dbReference type="Google" id="ProtNLM"/>
    </source>
</evidence>
<dbReference type="EMBL" id="MLCF01000018">
    <property type="protein sequence ID" value="OIV38558.1"/>
    <property type="molecule type" value="Genomic_DNA"/>
</dbReference>
<dbReference type="SUPFAM" id="SSF102405">
    <property type="entry name" value="MCP/YpsA-like"/>
    <property type="match status" value="1"/>
</dbReference>
<dbReference type="InterPro" id="IPR052341">
    <property type="entry name" value="LOG_family_nucleotidases"/>
</dbReference>
<protein>
    <recommendedName>
        <fullName evidence="3">Rossmann fold nucleotide-binding protein</fullName>
    </recommendedName>
</protein>
<proteinExistence type="predicted"/>